<feature type="binding site" evidence="13">
    <location>
        <position position="410"/>
    </location>
    <ligand>
        <name>Mg(2+)</name>
        <dbReference type="ChEBI" id="CHEBI:18420"/>
        <label>1</label>
    </ligand>
</feature>
<keyword evidence="17" id="KW-1185">Reference proteome</keyword>
<dbReference type="AlphaFoldDB" id="A0AA86TC87"/>
<evidence type="ECO:0000256" key="11">
    <source>
        <dbReference type="ARBA" id="ARBA00023146"/>
    </source>
</evidence>
<comment type="subcellular location">
    <subcellularLocation>
        <location evidence="1 13">Cytoplasm</location>
    </subcellularLocation>
</comment>
<evidence type="ECO:0000256" key="1">
    <source>
        <dbReference type="ARBA" id="ARBA00004496"/>
    </source>
</evidence>
<evidence type="ECO:0000259" key="15">
    <source>
        <dbReference type="PROSITE" id="PS50862"/>
    </source>
</evidence>
<dbReference type="PRINTS" id="PR00982">
    <property type="entry name" value="TRNASYNTHLYS"/>
</dbReference>
<keyword evidence="11 13" id="KW-0030">Aminoacyl-tRNA synthetase</keyword>
<dbReference type="InterPro" id="IPR012340">
    <property type="entry name" value="NA-bd_OB-fold"/>
</dbReference>
<evidence type="ECO:0000256" key="13">
    <source>
        <dbReference type="HAMAP-Rule" id="MF_00252"/>
    </source>
</evidence>
<sequence length="496" mass="56674">MDELNDQRQQRIKKLDRLRALGVAPYGTKFAWKDRAGVLIRQHGSKPKEQLEQEQVACTLAGRIVGLRRFGKAAFAVLQDGADRLQVYLKKDLLGEQGSRISEELDLGDWIGVEGVLFRTKTNEFTVEVRQLTFLSKALRPLPEKWHGLTDVETRYRQRYVDLIANPDVHAIFVTRSRIIGAIRNFLVGKGFLEVETPMMQPIPGGAAARPFVTHHNALGVDLYLRIAPELYLKRLIVGGFPRVFEINRNFRNEGISTIHNPEFTMLEFYVAYADYQDLILLTEELFAYLASEVLGTTEIEYQGHKINLAGPWRRWSYHQAVLEVNHLPPESIATEQTARDTAQRLGLSVDPKATLPFIVNEIFEETVEPKLIQPTFITDYPIELSPLARRKDHDPSLTDRFELYIAGREIANAFSELNDPLDQRQRFEQQTAQRDAGDEEAHYLDEDFLRALEYAMPPTAGEGIGIDRLVMLLTNQASIRDVILFPQLRPEKPEK</sequence>
<dbReference type="GO" id="GO:0042803">
    <property type="term" value="F:protein homodimerization activity"/>
    <property type="evidence" value="ECO:0007669"/>
    <property type="project" value="UniProtKB-ARBA"/>
</dbReference>
<feature type="binding site" evidence="13">
    <location>
        <position position="410"/>
    </location>
    <ligand>
        <name>Mg(2+)</name>
        <dbReference type="ChEBI" id="CHEBI:18420"/>
        <label>2</label>
    </ligand>
</feature>
<dbReference type="NCBIfam" id="TIGR00499">
    <property type="entry name" value="lysS_bact"/>
    <property type="match status" value="1"/>
</dbReference>
<comment type="catalytic activity">
    <reaction evidence="12 13 14">
        <text>tRNA(Lys) + L-lysine + ATP = L-lysyl-tRNA(Lys) + AMP + diphosphate</text>
        <dbReference type="Rhea" id="RHEA:20792"/>
        <dbReference type="Rhea" id="RHEA-COMP:9696"/>
        <dbReference type="Rhea" id="RHEA-COMP:9697"/>
        <dbReference type="ChEBI" id="CHEBI:30616"/>
        <dbReference type="ChEBI" id="CHEBI:32551"/>
        <dbReference type="ChEBI" id="CHEBI:33019"/>
        <dbReference type="ChEBI" id="CHEBI:78442"/>
        <dbReference type="ChEBI" id="CHEBI:78529"/>
        <dbReference type="ChEBI" id="CHEBI:456215"/>
        <dbReference type="EC" id="6.1.1.6"/>
    </reaction>
</comment>
<protein>
    <recommendedName>
        <fullName evidence="13">Lysine--tRNA ligase</fullName>
        <ecNumber evidence="13">6.1.1.6</ecNumber>
    </recommendedName>
    <alternativeName>
        <fullName evidence="13">Lysyl-tRNA synthetase</fullName>
        <shortName evidence="13">LysRS</shortName>
    </alternativeName>
</protein>
<dbReference type="GO" id="GO:0005524">
    <property type="term" value="F:ATP binding"/>
    <property type="evidence" value="ECO:0007669"/>
    <property type="project" value="UniProtKB-UniRule"/>
</dbReference>
<keyword evidence="4 13" id="KW-0963">Cytoplasm</keyword>
<dbReference type="PANTHER" id="PTHR42918">
    <property type="entry name" value="LYSYL-TRNA SYNTHETASE"/>
    <property type="match status" value="1"/>
</dbReference>
<evidence type="ECO:0000256" key="9">
    <source>
        <dbReference type="ARBA" id="ARBA00022842"/>
    </source>
</evidence>
<dbReference type="NCBIfam" id="NF001756">
    <property type="entry name" value="PRK00484.1"/>
    <property type="match status" value="1"/>
</dbReference>
<comment type="subunit">
    <text evidence="3 13">Homodimer.</text>
</comment>
<reference evidence="16" key="1">
    <citation type="submission" date="2022-10" db="EMBL/GenBank/DDBJ databases">
        <authorList>
            <person name="Koch H."/>
        </authorList>
    </citation>
    <scope>NUCLEOTIDE SEQUENCE</scope>
    <source>
        <strain evidence="16">DNF</strain>
    </source>
</reference>
<dbReference type="GO" id="GO:0000287">
    <property type="term" value="F:magnesium ion binding"/>
    <property type="evidence" value="ECO:0007669"/>
    <property type="project" value="UniProtKB-UniRule"/>
</dbReference>
<dbReference type="InterPro" id="IPR004365">
    <property type="entry name" value="NA-bd_OB_tRNA"/>
</dbReference>
<evidence type="ECO:0000256" key="2">
    <source>
        <dbReference type="ARBA" id="ARBA00008226"/>
    </source>
</evidence>
<feature type="binding site" evidence="13">
    <location>
        <position position="403"/>
    </location>
    <ligand>
        <name>Mg(2+)</name>
        <dbReference type="ChEBI" id="CHEBI:18420"/>
        <label>1</label>
    </ligand>
</feature>
<dbReference type="EMBL" id="OX365700">
    <property type="protein sequence ID" value="CAI4031954.1"/>
    <property type="molecule type" value="Genomic_DNA"/>
</dbReference>
<dbReference type="FunFam" id="3.30.930.10:FF:000001">
    <property type="entry name" value="Lysine--tRNA ligase"/>
    <property type="match status" value="1"/>
</dbReference>
<accession>A0AA86TC87</accession>
<evidence type="ECO:0000256" key="3">
    <source>
        <dbReference type="ARBA" id="ARBA00011738"/>
    </source>
</evidence>
<dbReference type="InterPro" id="IPR044136">
    <property type="entry name" value="Lys-tRNA-ligase_II_N"/>
</dbReference>
<dbReference type="GO" id="GO:0006430">
    <property type="term" value="P:lysyl-tRNA aminoacylation"/>
    <property type="evidence" value="ECO:0007669"/>
    <property type="project" value="UniProtKB-UniRule"/>
</dbReference>
<evidence type="ECO:0000256" key="8">
    <source>
        <dbReference type="ARBA" id="ARBA00022840"/>
    </source>
</evidence>
<dbReference type="GO" id="GO:0005829">
    <property type="term" value="C:cytosol"/>
    <property type="evidence" value="ECO:0007669"/>
    <property type="project" value="TreeGrafter"/>
</dbReference>
<dbReference type="Pfam" id="PF00152">
    <property type="entry name" value="tRNA-synt_2"/>
    <property type="match status" value="1"/>
</dbReference>
<dbReference type="GO" id="GO:0004824">
    <property type="term" value="F:lysine-tRNA ligase activity"/>
    <property type="evidence" value="ECO:0007669"/>
    <property type="project" value="UniProtKB-UniRule"/>
</dbReference>
<dbReference type="EC" id="6.1.1.6" evidence="13"/>
<keyword evidence="10 13" id="KW-0648">Protein biosynthesis</keyword>
<dbReference type="Proteomes" id="UP001179121">
    <property type="component" value="Chromosome"/>
</dbReference>
<dbReference type="InterPro" id="IPR006195">
    <property type="entry name" value="aa-tRNA-synth_II"/>
</dbReference>
<comment type="similarity">
    <text evidence="2 13">Belongs to the class-II aminoacyl-tRNA synthetase family.</text>
</comment>
<evidence type="ECO:0000313" key="16">
    <source>
        <dbReference type="EMBL" id="CAI4031954.1"/>
    </source>
</evidence>
<organism evidence="16 17">
    <name type="scientific">Nitrospira tepida</name>
    <dbReference type="NCBI Taxonomy" id="2973512"/>
    <lineage>
        <taxon>Bacteria</taxon>
        <taxon>Pseudomonadati</taxon>
        <taxon>Nitrospirota</taxon>
        <taxon>Nitrospiria</taxon>
        <taxon>Nitrospirales</taxon>
        <taxon>Nitrospiraceae</taxon>
        <taxon>Nitrospira</taxon>
    </lineage>
</organism>
<dbReference type="GO" id="GO:0000049">
    <property type="term" value="F:tRNA binding"/>
    <property type="evidence" value="ECO:0007669"/>
    <property type="project" value="TreeGrafter"/>
</dbReference>
<comment type="cofactor">
    <cofactor evidence="13 14">
        <name>Mg(2+)</name>
        <dbReference type="ChEBI" id="CHEBI:18420"/>
    </cofactor>
    <text evidence="13 14">Binds 3 Mg(2+) ions per subunit.</text>
</comment>
<evidence type="ECO:0000256" key="7">
    <source>
        <dbReference type="ARBA" id="ARBA00022741"/>
    </source>
</evidence>
<dbReference type="SUPFAM" id="SSF55681">
    <property type="entry name" value="Class II aaRS and biotin synthetases"/>
    <property type="match status" value="1"/>
</dbReference>
<keyword evidence="7 13" id="KW-0547">Nucleotide-binding</keyword>
<dbReference type="Gene3D" id="3.30.930.10">
    <property type="entry name" value="Bira Bifunctional Protein, Domain 2"/>
    <property type="match status" value="1"/>
</dbReference>
<dbReference type="HAMAP" id="MF_00252">
    <property type="entry name" value="Lys_tRNA_synth_class2"/>
    <property type="match status" value="1"/>
</dbReference>
<feature type="domain" description="Aminoacyl-transfer RNA synthetases class-II family profile" evidence="15">
    <location>
        <begin position="173"/>
        <end position="491"/>
    </location>
</feature>
<dbReference type="InterPro" id="IPR018149">
    <property type="entry name" value="Lys-tRNA-synth_II_C"/>
</dbReference>
<dbReference type="InterPro" id="IPR002313">
    <property type="entry name" value="Lys-tRNA-ligase_II"/>
</dbReference>
<evidence type="ECO:0000256" key="6">
    <source>
        <dbReference type="ARBA" id="ARBA00022723"/>
    </source>
</evidence>
<keyword evidence="5 13" id="KW-0436">Ligase</keyword>
<dbReference type="InterPro" id="IPR045864">
    <property type="entry name" value="aa-tRNA-synth_II/BPL/LPL"/>
</dbReference>
<dbReference type="RefSeq" id="WP_289268705.1">
    <property type="nucleotide sequence ID" value="NZ_OX365700.1"/>
</dbReference>
<dbReference type="KEGG" id="nti:DNFV4_02377"/>
<keyword evidence="6 13" id="KW-0479">Metal-binding</keyword>
<dbReference type="CDD" id="cd00775">
    <property type="entry name" value="LysRS_core"/>
    <property type="match status" value="1"/>
</dbReference>
<dbReference type="Gene3D" id="2.40.50.140">
    <property type="entry name" value="Nucleic acid-binding proteins"/>
    <property type="match status" value="1"/>
</dbReference>
<dbReference type="InterPro" id="IPR004364">
    <property type="entry name" value="Aa-tRNA-synt_II"/>
</dbReference>
<dbReference type="CDD" id="cd04322">
    <property type="entry name" value="LysRS_N"/>
    <property type="match status" value="1"/>
</dbReference>
<dbReference type="Pfam" id="PF01336">
    <property type="entry name" value="tRNA_anti-codon"/>
    <property type="match status" value="1"/>
</dbReference>
<dbReference type="SUPFAM" id="SSF50249">
    <property type="entry name" value="Nucleic acid-binding proteins"/>
    <property type="match status" value="1"/>
</dbReference>
<dbReference type="PROSITE" id="PS50862">
    <property type="entry name" value="AA_TRNA_LIGASE_II"/>
    <property type="match status" value="1"/>
</dbReference>
<keyword evidence="9 13" id="KW-0460">Magnesium</keyword>
<evidence type="ECO:0000313" key="17">
    <source>
        <dbReference type="Proteomes" id="UP001179121"/>
    </source>
</evidence>
<dbReference type="PANTHER" id="PTHR42918:SF15">
    <property type="entry name" value="LYSINE--TRNA LIGASE, CHLOROPLASTIC_MITOCHONDRIAL"/>
    <property type="match status" value="1"/>
</dbReference>
<evidence type="ECO:0000256" key="12">
    <source>
        <dbReference type="ARBA" id="ARBA00048573"/>
    </source>
</evidence>
<proteinExistence type="inferred from homology"/>
<name>A0AA86TC87_9BACT</name>
<evidence type="ECO:0000256" key="5">
    <source>
        <dbReference type="ARBA" id="ARBA00022598"/>
    </source>
</evidence>
<gene>
    <name evidence="13" type="primary">lysS</name>
    <name evidence="16" type="ORF">DNFV4_02377</name>
</gene>
<keyword evidence="8 13" id="KW-0067">ATP-binding</keyword>
<dbReference type="FunFam" id="2.40.50.140:FF:000024">
    <property type="entry name" value="Lysine--tRNA ligase"/>
    <property type="match status" value="1"/>
</dbReference>
<evidence type="ECO:0000256" key="14">
    <source>
        <dbReference type="RuleBase" id="RU000336"/>
    </source>
</evidence>
<evidence type="ECO:0000256" key="4">
    <source>
        <dbReference type="ARBA" id="ARBA00022490"/>
    </source>
</evidence>
<evidence type="ECO:0000256" key="10">
    <source>
        <dbReference type="ARBA" id="ARBA00022917"/>
    </source>
</evidence>